<keyword evidence="1" id="KW-1185">Reference proteome</keyword>
<sequence>MEWYLCRRMSTTTCNGSTNSLWFNISIDKCKGHCKVQKGPFQCRHFGTAVWASVSSPLGHLSAGDRCFGAKLFFFP</sequence>
<organism evidence="1 2">
    <name type="scientific">Romanomermis culicivorax</name>
    <name type="common">Nematode worm</name>
    <dbReference type="NCBI Taxonomy" id="13658"/>
    <lineage>
        <taxon>Eukaryota</taxon>
        <taxon>Metazoa</taxon>
        <taxon>Ecdysozoa</taxon>
        <taxon>Nematoda</taxon>
        <taxon>Enoplea</taxon>
        <taxon>Dorylaimia</taxon>
        <taxon>Mermithida</taxon>
        <taxon>Mermithoidea</taxon>
        <taxon>Mermithidae</taxon>
        <taxon>Romanomermis</taxon>
    </lineage>
</organism>
<name>A0A915J1E0_ROMCU</name>
<evidence type="ECO:0000313" key="2">
    <source>
        <dbReference type="WBParaSite" id="nRc.2.0.1.t19512-RA"/>
    </source>
</evidence>
<dbReference type="WBParaSite" id="nRc.2.0.1.t19512-RA">
    <property type="protein sequence ID" value="nRc.2.0.1.t19512-RA"/>
    <property type="gene ID" value="nRc.2.0.1.g19512"/>
</dbReference>
<proteinExistence type="predicted"/>
<accession>A0A915J1E0</accession>
<reference evidence="2" key="1">
    <citation type="submission" date="2022-11" db="UniProtKB">
        <authorList>
            <consortium name="WormBaseParasite"/>
        </authorList>
    </citation>
    <scope>IDENTIFICATION</scope>
</reference>
<evidence type="ECO:0000313" key="1">
    <source>
        <dbReference type="Proteomes" id="UP000887565"/>
    </source>
</evidence>
<dbReference type="Proteomes" id="UP000887565">
    <property type="component" value="Unplaced"/>
</dbReference>
<dbReference type="AlphaFoldDB" id="A0A915J1E0"/>
<protein>
    <submittedName>
        <fullName evidence="2">Uncharacterized protein</fullName>
    </submittedName>
</protein>